<dbReference type="Proteomes" id="UP001597053">
    <property type="component" value="Unassembled WGS sequence"/>
</dbReference>
<dbReference type="InterPro" id="IPR005182">
    <property type="entry name" value="YdbS-like_PH"/>
</dbReference>
<name>A0ABW2ZY53_9ACTN</name>
<evidence type="ECO:0000313" key="3">
    <source>
        <dbReference type="EMBL" id="MFD0783546.1"/>
    </source>
</evidence>
<accession>A0ABW2ZY53</accession>
<dbReference type="PANTHER" id="PTHR37938">
    <property type="entry name" value="BLL0215 PROTEIN"/>
    <property type="match status" value="1"/>
</dbReference>
<feature type="transmembrane region" description="Helical" evidence="1">
    <location>
        <begin position="25"/>
        <end position="46"/>
    </location>
</feature>
<keyword evidence="4" id="KW-1185">Reference proteome</keyword>
<organism evidence="3 4">
    <name type="scientific">Micromonospora azadirachtae</name>
    <dbReference type="NCBI Taxonomy" id="1970735"/>
    <lineage>
        <taxon>Bacteria</taxon>
        <taxon>Bacillati</taxon>
        <taxon>Actinomycetota</taxon>
        <taxon>Actinomycetes</taxon>
        <taxon>Micromonosporales</taxon>
        <taxon>Micromonosporaceae</taxon>
        <taxon>Micromonospora</taxon>
    </lineage>
</organism>
<evidence type="ECO:0000256" key="1">
    <source>
        <dbReference type="SAM" id="Phobius"/>
    </source>
</evidence>
<evidence type="ECO:0000313" key="4">
    <source>
        <dbReference type="Proteomes" id="UP001597053"/>
    </source>
</evidence>
<reference evidence="4" key="1">
    <citation type="journal article" date="2019" name="Int. J. Syst. Evol. Microbiol.">
        <title>The Global Catalogue of Microorganisms (GCM) 10K type strain sequencing project: providing services to taxonomists for standard genome sequencing and annotation.</title>
        <authorList>
            <consortium name="The Broad Institute Genomics Platform"/>
            <consortium name="The Broad Institute Genome Sequencing Center for Infectious Disease"/>
            <person name="Wu L."/>
            <person name="Ma J."/>
        </authorList>
    </citation>
    <scope>NUCLEOTIDE SEQUENCE [LARGE SCALE GENOMIC DNA]</scope>
    <source>
        <strain evidence="4">JCM 32148</strain>
    </source>
</reference>
<keyword evidence="1" id="KW-0812">Transmembrane</keyword>
<proteinExistence type="predicted"/>
<dbReference type="PANTHER" id="PTHR37938:SF1">
    <property type="entry name" value="BLL0215 PROTEIN"/>
    <property type="match status" value="1"/>
</dbReference>
<dbReference type="EMBL" id="JBHTHM010000171">
    <property type="protein sequence ID" value="MFD0783546.1"/>
    <property type="molecule type" value="Genomic_DNA"/>
</dbReference>
<comment type="caution">
    <text evidence="3">The sequence shown here is derived from an EMBL/GenBank/DDBJ whole genome shotgun (WGS) entry which is preliminary data.</text>
</comment>
<evidence type="ECO:0000259" key="2">
    <source>
        <dbReference type="Pfam" id="PF03703"/>
    </source>
</evidence>
<sequence>MAFPEDVLTEDEHVVLHLHPHWKALIGPVVTLVLAVAAVVAGMVLLPDGTGGSIGLAVIGVLALVAVLWFAFWPFLVWRTTHYLFTNERVLLQHGVFSRDRRDIPLTRVNDHSMSQKFIERLLGAGTLTIESAGERGQSVLVDVPRVGQVQTKLYELVEEQHDKHSLGDGEMREILADMREGKPLRDPSA</sequence>
<dbReference type="Pfam" id="PF03703">
    <property type="entry name" value="bPH_2"/>
    <property type="match status" value="1"/>
</dbReference>
<gene>
    <name evidence="3" type="ORF">ACFQZ8_06415</name>
</gene>
<keyword evidence="1" id="KW-1133">Transmembrane helix</keyword>
<protein>
    <submittedName>
        <fullName evidence="3">PH domain-containing protein</fullName>
    </submittedName>
</protein>
<keyword evidence="1" id="KW-0472">Membrane</keyword>
<feature type="domain" description="YdbS-like PH" evidence="2">
    <location>
        <begin position="78"/>
        <end position="153"/>
    </location>
</feature>
<feature type="transmembrane region" description="Helical" evidence="1">
    <location>
        <begin position="53"/>
        <end position="76"/>
    </location>
</feature>